<dbReference type="InterPro" id="IPR005225">
    <property type="entry name" value="Small_GTP-bd"/>
</dbReference>
<dbReference type="InterPro" id="IPR050305">
    <property type="entry name" value="Small_GTPase_Rab"/>
</dbReference>
<protein>
    <submittedName>
        <fullName evidence="7">Uncharacterized protein</fullName>
    </submittedName>
</protein>
<dbReference type="GO" id="GO:0005794">
    <property type="term" value="C:Golgi apparatus"/>
    <property type="evidence" value="ECO:0000318"/>
    <property type="project" value="GO_Central"/>
</dbReference>
<organism evidence="7 8">
    <name type="scientific">Nematostella vectensis</name>
    <name type="common">Starlet sea anemone</name>
    <dbReference type="NCBI Taxonomy" id="45351"/>
    <lineage>
        <taxon>Eukaryota</taxon>
        <taxon>Metazoa</taxon>
        <taxon>Cnidaria</taxon>
        <taxon>Anthozoa</taxon>
        <taxon>Hexacorallia</taxon>
        <taxon>Actiniaria</taxon>
        <taxon>Edwardsiidae</taxon>
        <taxon>Nematostella</taxon>
    </lineage>
</organism>
<dbReference type="PANTHER" id="PTHR47980">
    <property type="entry name" value="LD44762P"/>
    <property type="match status" value="1"/>
</dbReference>
<dbReference type="PRINTS" id="PR00449">
    <property type="entry name" value="RASTRNSFRMNG"/>
</dbReference>
<proteinExistence type="inferred from homology"/>
<dbReference type="KEGG" id="nve:5510906"/>
<dbReference type="SMART" id="SM00175">
    <property type="entry name" value="RAB"/>
    <property type="match status" value="1"/>
</dbReference>
<dbReference type="SMART" id="SM00173">
    <property type="entry name" value="RAS"/>
    <property type="match status" value="1"/>
</dbReference>
<feature type="region of interest" description="Disordered" evidence="6">
    <location>
        <begin position="177"/>
        <end position="202"/>
    </location>
</feature>
<evidence type="ECO:0000256" key="5">
    <source>
        <dbReference type="ARBA" id="ARBA00023289"/>
    </source>
</evidence>
<dbReference type="GO" id="GO:0003924">
    <property type="term" value="F:GTPase activity"/>
    <property type="evidence" value="ECO:0007669"/>
    <property type="project" value="InterPro"/>
</dbReference>
<dbReference type="NCBIfam" id="TIGR00231">
    <property type="entry name" value="small_GTP"/>
    <property type="match status" value="1"/>
</dbReference>
<keyword evidence="4" id="KW-0449">Lipoprotein</keyword>
<dbReference type="GO" id="GO:0005525">
    <property type="term" value="F:GTP binding"/>
    <property type="evidence" value="ECO:0007669"/>
    <property type="project" value="UniProtKB-KW"/>
</dbReference>
<dbReference type="GO" id="GO:0055037">
    <property type="term" value="C:recycling endosome"/>
    <property type="evidence" value="ECO:0000318"/>
    <property type="project" value="GO_Central"/>
</dbReference>
<dbReference type="STRING" id="45351.A7SAE8"/>
<dbReference type="FunFam" id="3.40.50.300:FF:001129">
    <property type="entry name" value="ras-related protein Rab-44 isoform X2"/>
    <property type="match status" value="1"/>
</dbReference>
<dbReference type="Proteomes" id="UP000001593">
    <property type="component" value="Unassembled WGS sequence"/>
</dbReference>
<feature type="compositionally biased region" description="Polar residues" evidence="6">
    <location>
        <begin position="178"/>
        <end position="202"/>
    </location>
</feature>
<evidence type="ECO:0000256" key="3">
    <source>
        <dbReference type="ARBA" id="ARBA00023134"/>
    </source>
</evidence>
<gene>
    <name evidence="7" type="ORF">NEMVEDRAFT_v1g229767</name>
</gene>
<dbReference type="Gene3D" id="3.40.50.300">
    <property type="entry name" value="P-loop containing nucleotide triphosphate hydrolases"/>
    <property type="match status" value="1"/>
</dbReference>
<dbReference type="GO" id="GO:0016020">
    <property type="term" value="C:membrane"/>
    <property type="evidence" value="ECO:0000318"/>
    <property type="project" value="GO_Central"/>
</dbReference>
<comment type="similarity">
    <text evidence="1">Belongs to the small GTPase superfamily. Rab family.</text>
</comment>
<keyword evidence="8" id="KW-1185">Reference proteome</keyword>
<dbReference type="AlphaFoldDB" id="A7SAE8"/>
<name>A7SAE8_NEMVE</name>
<evidence type="ECO:0000313" key="7">
    <source>
        <dbReference type="EMBL" id="EDO39297.1"/>
    </source>
</evidence>
<accession>A7SAE8</accession>
<evidence type="ECO:0000256" key="4">
    <source>
        <dbReference type="ARBA" id="ARBA00023288"/>
    </source>
</evidence>
<dbReference type="PROSITE" id="PS51421">
    <property type="entry name" value="RAS"/>
    <property type="match status" value="1"/>
</dbReference>
<dbReference type="InterPro" id="IPR001806">
    <property type="entry name" value="Small_GTPase"/>
</dbReference>
<dbReference type="GO" id="GO:0031489">
    <property type="term" value="F:myosin V binding"/>
    <property type="evidence" value="ECO:0000318"/>
    <property type="project" value="GO_Central"/>
</dbReference>
<dbReference type="SMART" id="SM00174">
    <property type="entry name" value="RHO"/>
    <property type="match status" value="1"/>
</dbReference>
<keyword evidence="2" id="KW-0547">Nucleotide-binding</keyword>
<dbReference type="Pfam" id="PF00071">
    <property type="entry name" value="Ras"/>
    <property type="match status" value="1"/>
</dbReference>
<keyword evidence="5" id="KW-0636">Prenylation</keyword>
<evidence type="ECO:0000256" key="6">
    <source>
        <dbReference type="SAM" id="MobiDB-lite"/>
    </source>
</evidence>
<evidence type="ECO:0000313" key="8">
    <source>
        <dbReference type="Proteomes" id="UP000001593"/>
    </source>
</evidence>
<dbReference type="PROSITE" id="PS51420">
    <property type="entry name" value="RHO"/>
    <property type="match status" value="1"/>
</dbReference>
<dbReference type="PhylomeDB" id="A7SAE8"/>
<dbReference type="GO" id="GO:0099503">
    <property type="term" value="C:secretory vesicle"/>
    <property type="evidence" value="ECO:0000318"/>
    <property type="project" value="GO_Central"/>
</dbReference>
<dbReference type="SUPFAM" id="SSF52540">
    <property type="entry name" value="P-loop containing nucleoside triphosphate hydrolases"/>
    <property type="match status" value="1"/>
</dbReference>
<dbReference type="HOGENOM" id="CLU_041217_23_1_1"/>
<dbReference type="InParanoid" id="A7SAE8"/>
<dbReference type="PROSITE" id="PS51419">
    <property type="entry name" value="RAB"/>
    <property type="match status" value="1"/>
</dbReference>
<sequence length="202" mass="22970">MNMKPRKKQDYLLKVLLIGDSNVGKTKLLLTFLGQESIVQQMPTAATDFLSKTIKINNRKITLQIWNTAGLERFRSVTTTYYRGSMGVILVYDVTNAKTFDSVQMWMKNINENSDDDVVVVLVGNECHKQNKREVTTEQGEEFAAEHNLRFKEVSCKKNINVKEVFHEMAEEIILRLDSTTENTSGPTIRPGQENQEGSSCC</sequence>
<dbReference type="OMA" id="WMKNINE"/>
<evidence type="ECO:0000256" key="2">
    <source>
        <dbReference type="ARBA" id="ARBA00022741"/>
    </source>
</evidence>
<dbReference type="eggNOG" id="KOG0078">
    <property type="taxonomic scope" value="Eukaryota"/>
</dbReference>
<dbReference type="EMBL" id="DS469609">
    <property type="protein sequence ID" value="EDO39297.1"/>
    <property type="molecule type" value="Genomic_DNA"/>
</dbReference>
<dbReference type="GO" id="GO:0006887">
    <property type="term" value="P:exocytosis"/>
    <property type="evidence" value="ECO:0000318"/>
    <property type="project" value="GO_Central"/>
</dbReference>
<keyword evidence="3" id="KW-0342">GTP-binding</keyword>
<dbReference type="OrthoDB" id="9989112at2759"/>
<evidence type="ECO:0000256" key="1">
    <source>
        <dbReference type="ARBA" id="ARBA00006270"/>
    </source>
</evidence>
<dbReference type="SMART" id="SM00176">
    <property type="entry name" value="RAN"/>
    <property type="match status" value="1"/>
</dbReference>
<dbReference type="InterPro" id="IPR027417">
    <property type="entry name" value="P-loop_NTPase"/>
</dbReference>
<reference evidence="7 8" key="1">
    <citation type="journal article" date="2007" name="Science">
        <title>Sea anemone genome reveals ancestral eumetazoan gene repertoire and genomic organization.</title>
        <authorList>
            <person name="Putnam N.H."/>
            <person name="Srivastava M."/>
            <person name="Hellsten U."/>
            <person name="Dirks B."/>
            <person name="Chapman J."/>
            <person name="Salamov A."/>
            <person name="Terry A."/>
            <person name="Shapiro H."/>
            <person name="Lindquist E."/>
            <person name="Kapitonov V.V."/>
            <person name="Jurka J."/>
            <person name="Genikhovich G."/>
            <person name="Grigoriev I.V."/>
            <person name="Lucas S.M."/>
            <person name="Steele R.E."/>
            <person name="Finnerty J.R."/>
            <person name="Technau U."/>
            <person name="Martindale M.Q."/>
            <person name="Rokhsar D.S."/>
        </authorList>
    </citation>
    <scope>NUCLEOTIDE SEQUENCE [LARGE SCALE GENOMIC DNA]</scope>
    <source>
        <strain evidence="8">CH2 X CH6</strain>
    </source>
</reference>